<protein>
    <submittedName>
        <fullName evidence="2">Uncharacterized protein</fullName>
    </submittedName>
</protein>
<accession>A0A0A9GJ28</accession>
<sequence length="220" mass="24235">MPPSPTPVRGAVPLLLFASALPPHPCSICRHRPHRRRSLLATAERAPPTTTLTPQVRVPRPLRHPHLHRLMCCLWLKRMGNRRHRRSGGRTDSQPPCVAGSVESVAERIHEACARRWLSVCPAPSRRRKDESTRPTHAACSGGWLTPSRRRTDGSMRLAHAARSTASSRRPCVVRRCLIPLHGLAQCADALEPCIDGSVLEVSLLFSMVVDGYGLSSTGK</sequence>
<dbReference type="EMBL" id="GBRH01174452">
    <property type="protein sequence ID" value="JAE23444.1"/>
    <property type="molecule type" value="Transcribed_RNA"/>
</dbReference>
<name>A0A0A9GJ28_ARUDO</name>
<evidence type="ECO:0000313" key="2">
    <source>
        <dbReference type="EMBL" id="JAE23444.1"/>
    </source>
</evidence>
<dbReference type="AlphaFoldDB" id="A0A0A9GJ28"/>
<reference evidence="2" key="1">
    <citation type="submission" date="2014-09" db="EMBL/GenBank/DDBJ databases">
        <authorList>
            <person name="Magalhaes I.L.F."/>
            <person name="Oliveira U."/>
            <person name="Santos F.R."/>
            <person name="Vidigal T.H.D.A."/>
            <person name="Brescovit A.D."/>
            <person name="Santos A.J."/>
        </authorList>
    </citation>
    <scope>NUCLEOTIDE SEQUENCE</scope>
    <source>
        <tissue evidence="2">Shoot tissue taken approximately 20 cm above the soil surface</tissue>
    </source>
</reference>
<evidence type="ECO:0000256" key="1">
    <source>
        <dbReference type="SAM" id="MobiDB-lite"/>
    </source>
</evidence>
<feature type="region of interest" description="Disordered" evidence="1">
    <location>
        <begin position="125"/>
        <end position="146"/>
    </location>
</feature>
<organism evidence="2">
    <name type="scientific">Arundo donax</name>
    <name type="common">Giant reed</name>
    <name type="synonym">Donax arundinaceus</name>
    <dbReference type="NCBI Taxonomy" id="35708"/>
    <lineage>
        <taxon>Eukaryota</taxon>
        <taxon>Viridiplantae</taxon>
        <taxon>Streptophyta</taxon>
        <taxon>Embryophyta</taxon>
        <taxon>Tracheophyta</taxon>
        <taxon>Spermatophyta</taxon>
        <taxon>Magnoliopsida</taxon>
        <taxon>Liliopsida</taxon>
        <taxon>Poales</taxon>
        <taxon>Poaceae</taxon>
        <taxon>PACMAD clade</taxon>
        <taxon>Arundinoideae</taxon>
        <taxon>Arundineae</taxon>
        <taxon>Arundo</taxon>
    </lineage>
</organism>
<reference evidence="2" key="2">
    <citation type="journal article" date="2015" name="Data Brief">
        <title>Shoot transcriptome of the giant reed, Arundo donax.</title>
        <authorList>
            <person name="Barrero R.A."/>
            <person name="Guerrero F.D."/>
            <person name="Moolhuijzen P."/>
            <person name="Goolsby J.A."/>
            <person name="Tidwell J."/>
            <person name="Bellgard S.E."/>
            <person name="Bellgard M.I."/>
        </authorList>
    </citation>
    <scope>NUCLEOTIDE SEQUENCE</scope>
    <source>
        <tissue evidence="2">Shoot tissue taken approximately 20 cm above the soil surface</tissue>
    </source>
</reference>
<proteinExistence type="predicted"/>